<dbReference type="VEuPathDB" id="FungiDB:RhiirFUN_007025"/>
<dbReference type="EMBL" id="AUPC02000244">
    <property type="protein sequence ID" value="POG64306.1"/>
    <property type="molecule type" value="Genomic_DNA"/>
</dbReference>
<evidence type="ECO:0000313" key="3">
    <source>
        <dbReference type="Proteomes" id="UP000018888"/>
    </source>
</evidence>
<dbReference type="EMBL" id="AUPC02000053">
    <property type="protein sequence ID" value="POG76164.1"/>
    <property type="molecule type" value="Genomic_DNA"/>
</dbReference>
<sequence>MYSNGTFLYANHITHIQKPPYNVHVCIEVTGVFSGENNTLLVVCIPTHKPSLNWKNTGKCIYLPFDIILRL</sequence>
<organism evidence="1 3">
    <name type="scientific">Rhizophagus irregularis (strain DAOM 181602 / DAOM 197198 / MUCL 43194)</name>
    <name type="common">Arbuscular mycorrhizal fungus</name>
    <name type="synonym">Glomus intraradices</name>
    <dbReference type="NCBI Taxonomy" id="747089"/>
    <lineage>
        <taxon>Eukaryota</taxon>
        <taxon>Fungi</taxon>
        <taxon>Fungi incertae sedis</taxon>
        <taxon>Mucoromycota</taxon>
        <taxon>Glomeromycotina</taxon>
        <taxon>Glomeromycetes</taxon>
        <taxon>Glomerales</taxon>
        <taxon>Glomeraceae</taxon>
        <taxon>Rhizophagus</taxon>
    </lineage>
</organism>
<proteinExistence type="predicted"/>
<dbReference type="AlphaFoldDB" id="A0A2P4PFY5"/>
<reference evidence="1 3" key="2">
    <citation type="journal article" date="2018" name="New Phytol.">
        <title>High intraspecific genome diversity in the model arbuscular mycorrhizal symbiont Rhizophagus irregularis.</title>
        <authorList>
            <person name="Chen E.C.H."/>
            <person name="Morin E."/>
            <person name="Beaudet D."/>
            <person name="Noel J."/>
            <person name="Yildirir G."/>
            <person name="Ndikumana S."/>
            <person name="Charron P."/>
            <person name="St-Onge C."/>
            <person name="Giorgi J."/>
            <person name="Kruger M."/>
            <person name="Marton T."/>
            <person name="Ropars J."/>
            <person name="Grigoriev I.V."/>
            <person name="Hainaut M."/>
            <person name="Henrissat B."/>
            <person name="Roux C."/>
            <person name="Martin F."/>
            <person name="Corradi N."/>
        </authorList>
    </citation>
    <scope>NUCLEOTIDE SEQUENCE [LARGE SCALE GENOMIC DNA]</scope>
    <source>
        <strain evidence="3">DAOM 181602 / DAOM 197198 / MUCL 43194</strain>
        <strain evidence="1">DAOM 197198</strain>
    </source>
</reference>
<comment type="caution">
    <text evidence="1">The sequence shown here is derived from an EMBL/GenBank/DDBJ whole genome shotgun (WGS) entry which is preliminary data.</text>
</comment>
<dbReference type="Proteomes" id="UP000018888">
    <property type="component" value="Unassembled WGS sequence"/>
</dbReference>
<evidence type="ECO:0000313" key="1">
    <source>
        <dbReference type="EMBL" id="POG64306.1"/>
    </source>
</evidence>
<protein>
    <submittedName>
        <fullName evidence="1">Uncharacterized protein</fullName>
    </submittedName>
</protein>
<name>A0A2P4PFY5_RHIID</name>
<reference evidence="1 3" key="1">
    <citation type="journal article" date="2013" name="Proc. Natl. Acad. Sci. U.S.A.">
        <title>Genome of an arbuscular mycorrhizal fungus provides insight into the oldest plant symbiosis.</title>
        <authorList>
            <person name="Tisserant E."/>
            <person name="Malbreil M."/>
            <person name="Kuo A."/>
            <person name="Kohler A."/>
            <person name="Symeonidi A."/>
            <person name="Balestrini R."/>
            <person name="Charron P."/>
            <person name="Duensing N."/>
            <person name="Frei Dit Frey N."/>
            <person name="Gianinazzi-Pearson V."/>
            <person name="Gilbert L.B."/>
            <person name="Handa Y."/>
            <person name="Herr J.R."/>
            <person name="Hijri M."/>
            <person name="Koul R."/>
            <person name="Kawaguchi M."/>
            <person name="Krajinski F."/>
            <person name="Lammers P.J."/>
            <person name="Masclaux F.G."/>
            <person name="Murat C."/>
            <person name="Morin E."/>
            <person name="Ndikumana S."/>
            <person name="Pagni M."/>
            <person name="Petitpierre D."/>
            <person name="Requena N."/>
            <person name="Rosikiewicz P."/>
            <person name="Riley R."/>
            <person name="Saito K."/>
            <person name="San Clemente H."/>
            <person name="Shapiro H."/>
            <person name="van Tuinen D."/>
            <person name="Becard G."/>
            <person name="Bonfante P."/>
            <person name="Paszkowski U."/>
            <person name="Shachar-Hill Y.Y."/>
            <person name="Tuskan G.A."/>
            <person name="Young P.W."/>
            <person name="Sanders I.R."/>
            <person name="Henrissat B."/>
            <person name="Rensing S.A."/>
            <person name="Grigoriev I.V."/>
            <person name="Corradi N."/>
            <person name="Roux C."/>
            <person name="Martin F."/>
        </authorList>
    </citation>
    <scope>NUCLEOTIDE SEQUENCE [LARGE SCALE GENOMIC DNA]</scope>
    <source>
        <strain evidence="3">DAOM 181602 / DAOM 197198 / MUCL 43194</strain>
        <strain evidence="1">DAOM 197198</strain>
    </source>
</reference>
<accession>A0A2P4PFY5</accession>
<evidence type="ECO:0000313" key="2">
    <source>
        <dbReference type="EMBL" id="POG76164.1"/>
    </source>
</evidence>
<gene>
    <name evidence="2" type="ORF">GLOIN_2v1559160</name>
    <name evidence="1" type="ORF">GLOIN_2v1677108</name>
</gene>
<keyword evidence="3" id="KW-1185">Reference proteome</keyword>